<accession>A0A2Z7AA64</accession>
<evidence type="ECO:0000313" key="3">
    <source>
        <dbReference type="Proteomes" id="UP000250235"/>
    </source>
</evidence>
<keyword evidence="3" id="KW-1185">Reference proteome</keyword>
<sequence>MRSARTDSPRGVGRNKFRRLEAAAAAALGGGGGLFREEGRPLLGLGFECCILSSHGPTTIAAPESQFRTCPSDHDSIGYPRMSASGESSTTMHRLLHASGSHPISPPDDPKCYLEIAIAKRCRLHKLIRQRFALALEIQQMLFAMRKFSRDFSQDKPAVSHTATAVVQLRSLGVLTAAGCGIGSVHAFVRSNLLLEPSEVEEGEICRRDQSPVVTFFLPAPATTIGALPTGPPPGRGGSNVTDLASNRDLTREIWSLQVDAPAILCRRDHLLVFAFVLPDTATNAGALPAGSPPVPGGSNGTNHSHNRARTKENERWEGDARDTHKHTLRGVRHQAIGSTTIPPLPTTTSHS</sequence>
<dbReference type="Proteomes" id="UP000250235">
    <property type="component" value="Unassembled WGS sequence"/>
</dbReference>
<feature type="compositionally biased region" description="Basic residues" evidence="1">
    <location>
        <begin position="324"/>
        <end position="333"/>
    </location>
</feature>
<reference evidence="2 3" key="1">
    <citation type="journal article" date="2015" name="Proc. Natl. Acad. Sci. U.S.A.">
        <title>The resurrection genome of Boea hygrometrica: A blueprint for survival of dehydration.</title>
        <authorList>
            <person name="Xiao L."/>
            <person name="Yang G."/>
            <person name="Zhang L."/>
            <person name="Yang X."/>
            <person name="Zhao S."/>
            <person name="Ji Z."/>
            <person name="Zhou Q."/>
            <person name="Hu M."/>
            <person name="Wang Y."/>
            <person name="Chen M."/>
            <person name="Xu Y."/>
            <person name="Jin H."/>
            <person name="Xiao X."/>
            <person name="Hu G."/>
            <person name="Bao F."/>
            <person name="Hu Y."/>
            <person name="Wan P."/>
            <person name="Li L."/>
            <person name="Deng X."/>
            <person name="Kuang T."/>
            <person name="Xiang C."/>
            <person name="Zhu J.K."/>
            <person name="Oliver M.J."/>
            <person name="He Y."/>
        </authorList>
    </citation>
    <scope>NUCLEOTIDE SEQUENCE [LARGE SCALE GENOMIC DNA]</scope>
    <source>
        <strain evidence="3">cv. XS01</strain>
    </source>
</reference>
<evidence type="ECO:0000313" key="2">
    <source>
        <dbReference type="EMBL" id="KZV17897.1"/>
    </source>
</evidence>
<protein>
    <submittedName>
        <fullName evidence="2">Uncharacterized protein</fullName>
    </submittedName>
</protein>
<dbReference type="AlphaFoldDB" id="A0A2Z7AA64"/>
<feature type="region of interest" description="Disordered" evidence="1">
    <location>
        <begin position="288"/>
        <end position="352"/>
    </location>
</feature>
<gene>
    <name evidence="2" type="ORF">F511_06824</name>
</gene>
<proteinExistence type="predicted"/>
<feature type="compositionally biased region" description="Basic and acidic residues" evidence="1">
    <location>
        <begin position="310"/>
        <end position="323"/>
    </location>
</feature>
<organism evidence="2 3">
    <name type="scientific">Dorcoceras hygrometricum</name>
    <dbReference type="NCBI Taxonomy" id="472368"/>
    <lineage>
        <taxon>Eukaryota</taxon>
        <taxon>Viridiplantae</taxon>
        <taxon>Streptophyta</taxon>
        <taxon>Embryophyta</taxon>
        <taxon>Tracheophyta</taxon>
        <taxon>Spermatophyta</taxon>
        <taxon>Magnoliopsida</taxon>
        <taxon>eudicotyledons</taxon>
        <taxon>Gunneridae</taxon>
        <taxon>Pentapetalae</taxon>
        <taxon>asterids</taxon>
        <taxon>lamiids</taxon>
        <taxon>Lamiales</taxon>
        <taxon>Gesneriaceae</taxon>
        <taxon>Didymocarpoideae</taxon>
        <taxon>Trichosporeae</taxon>
        <taxon>Loxocarpinae</taxon>
        <taxon>Dorcoceras</taxon>
    </lineage>
</organism>
<dbReference type="EMBL" id="KV017760">
    <property type="protein sequence ID" value="KZV17897.1"/>
    <property type="molecule type" value="Genomic_DNA"/>
</dbReference>
<name>A0A2Z7AA64_9LAMI</name>
<evidence type="ECO:0000256" key="1">
    <source>
        <dbReference type="SAM" id="MobiDB-lite"/>
    </source>
</evidence>